<accession>A0A085ZEF4</accession>
<protein>
    <submittedName>
        <fullName evidence="1">Uncharacterized protein</fullName>
    </submittedName>
</protein>
<dbReference type="eggNOG" id="ENOG50344QT">
    <property type="taxonomic scope" value="Bacteria"/>
</dbReference>
<evidence type="ECO:0000313" key="2">
    <source>
        <dbReference type="Proteomes" id="UP000028703"/>
    </source>
</evidence>
<dbReference type="Proteomes" id="UP000028703">
    <property type="component" value="Unassembled WGS sequence"/>
</dbReference>
<gene>
    <name evidence="1" type="ORF">IX38_12695</name>
</gene>
<keyword evidence="2" id="KW-1185">Reference proteome</keyword>
<evidence type="ECO:0000313" key="1">
    <source>
        <dbReference type="EMBL" id="KFF02818.1"/>
    </source>
</evidence>
<sequence length="69" mass="7762">MRITIQAGTRKTAINSLKTIRKNIDESLKYSCGGFGIPDTGYPKRFFSAGTTEYICYRKSGILIWNDGH</sequence>
<name>A0A085ZEF4_9FLAO</name>
<organism evidence="1 2">
    <name type="scientific">Chryseobacterium luteum</name>
    <dbReference type="NCBI Taxonomy" id="421531"/>
    <lineage>
        <taxon>Bacteria</taxon>
        <taxon>Pseudomonadati</taxon>
        <taxon>Bacteroidota</taxon>
        <taxon>Flavobacteriia</taxon>
        <taxon>Flavobacteriales</taxon>
        <taxon>Weeksellaceae</taxon>
        <taxon>Chryseobacterium group</taxon>
        <taxon>Chryseobacterium</taxon>
    </lineage>
</organism>
<comment type="caution">
    <text evidence="1">The sequence shown here is derived from an EMBL/GenBank/DDBJ whole genome shotgun (WGS) entry which is preliminary data.</text>
</comment>
<dbReference type="AlphaFoldDB" id="A0A085ZEF4"/>
<proteinExistence type="predicted"/>
<reference evidence="1 2" key="1">
    <citation type="submission" date="2014-07" db="EMBL/GenBank/DDBJ databases">
        <title>Genome of Chryseobacterium luteum DSM 18605.</title>
        <authorList>
            <person name="Stropko S.J."/>
            <person name="Pipes S.E."/>
            <person name="Newman J.D."/>
        </authorList>
    </citation>
    <scope>NUCLEOTIDE SEQUENCE [LARGE SCALE GENOMIC DNA]</scope>
    <source>
        <strain evidence="1 2">DSM 18605</strain>
    </source>
</reference>
<dbReference type="EMBL" id="JPRO01000010">
    <property type="protein sequence ID" value="KFF02818.1"/>
    <property type="molecule type" value="Genomic_DNA"/>
</dbReference>